<keyword evidence="3 6" id="KW-0812">Transmembrane</keyword>
<evidence type="ECO:0000256" key="4">
    <source>
        <dbReference type="ARBA" id="ARBA00022989"/>
    </source>
</evidence>
<dbReference type="Proteomes" id="UP000198914">
    <property type="component" value="Unassembled WGS sequence"/>
</dbReference>
<dbReference type="EMBL" id="FNPX01000001">
    <property type="protein sequence ID" value="SDY32651.1"/>
    <property type="molecule type" value="Genomic_DNA"/>
</dbReference>
<keyword evidence="9" id="KW-1185">Reference proteome</keyword>
<dbReference type="STRING" id="1244108.SAMN05444004_101147"/>
<evidence type="ECO:0000256" key="6">
    <source>
        <dbReference type="SAM" id="Phobius"/>
    </source>
</evidence>
<keyword evidence="2" id="KW-1003">Cell membrane</keyword>
<evidence type="ECO:0000313" key="8">
    <source>
        <dbReference type="EMBL" id="SDY32651.1"/>
    </source>
</evidence>
<dbReference type="RefSeq" id="WP_092640780.1">
    <property type="nucleotide sequence ID" value="NZ_FNPX01000001.1"/>
</dbReference>
<evidence type="ECO:0000256" key="3">
    <source>
        <dbReference type="ARBA" id="ARBA00022692"/>
    </source>
</evidence>
<dbReference type="PANTHER" id="PTHR42709:SF6">
    <property type="entry name" value="UNDECAPRENYL PHOSPHATE TRANSPORTER A"/>
    <property type="match status" value="1"/>
</dbReference>
<accession>A0A1H3IY69</accession>
<sequence length="198" mass="22154">MFEWITDMMAAGGYLGLAFLMLIENVFPPIPSEIVMSLGGFLSAEGRFSLPLVIVFGTIGSVAGATFWYYIGLWVGIDRLRDWADRHGRWLTLSGRDVDAVNAWFKKQGHWGVLIGRFLPGFRTLISVPAGVARMPLMRFLVYSTLGSLVWIGGLAIFGFILQSQYARIAGWIDPIGWVTLGAVVGIYIWRLIRQPRR</sequence>
<dbReference type="InterPro" id="IPR051311">
    <property type="entry name" value="DedA_domain"/>
</dbReference>
<dbReference type="Pfam" id="PF09335">
    <property type="entry name" value="VTT_dom"/>
    <property type="match status" value="1"/>
</dbReference>
<dbReference type="InterPro" id="IPR032816">
    <property type="entry name" value="VTT_dom"/>
</dbReference>
<keyword evidence="4 6" id="KW-1133">Transmembrane helix</keyword>
<proteinExistence type="predicted"/>
<evidence type="ECO:0000256" key="1">
    <source>
        <dbReference type="ARBA" id="ARBA00004651"/>
    </source>
</evidence>
<reference evidence="9" key="1">
    <citation type="submission" date="2016-10" db="EMBL/GenBank/DDBJ databases">
        <authorList>
            <person name="Varghese N."/>
            <person name="Submissions S."/>
        </authorList>
    </citation>
    <scope>NUCLEOTIDE SEQUENCE [LARGE SCALE GENOMIC DNA]</scope>
    <source>
        <strain evidence="9">DSM 100420</strain>
    </source>
</reference>
<evidence type="ECO:0000256" key="2">
    <source>
        <dbReference type="ARBA" id="ARBA00022475"/>
    </source>
</evidence>
<organism evidence="8 9">
    <name type="scientific">Jannaschia faecimaris</name>
    <dbReference type="NCBI Taxonomy" id="1244108"/>
    <lineage>
        <taxon>Bacteria</taxon>
        <taxon>Pseudomonadati</taxon>
        <taxon>Pseudomonadota</taxon>
        <taxon>Alphaproteobacteria</taxon>
        <taxon>Rhodobacterales</taxon>
        <taxon>Roseobacteraceae</taxon>
        <taxon>Jannaschia</taxon>
    </lineage>
</organism>
<dbReference type="GO" id="GO:0005886">
    <property type="term" value="C:plasma membrane"/>
    <property type="evidence" value="ECO:0007669"/>
    <property type="project" value="UniProtKB-SubCell"/>
</dbReference>
<evidence type="ECO:0000256" key="5">
    <source>
        <dbReference type="ARBA" id="ARBA00023136"/>
    </source>
</evidence>
<dbReference type="OrthoDB" id="9813426at2"/>
<name>A0A1H3IY69_9RHOB</name>
<feature type="domain" description="VTT" evidence="7">
    <location>
        <begin position="30"/>
        <end position="159"/>
    </location>
</feature>
<evidence type="ECO:0000313" key="9">
    <source>
        <dbReference type="Proteomes" id="UP000198914"/>
    </source>
</evidence>
<feature type="transmembrane region" description="Helical" evidence="6">
    <location>
        <begin position="169"/>
        <end position="190"/>
    </location>
</feature>
<dbReference type="PANTHER" id="PTHR42709">
    <property type="entry name" value="ALKALINE PHOSPHATASE LIKE PROTEIN"/>
    <property type="match status" value="1"/>
</dbReference>
<comment type="subcellular location">
    <subcellularLocation>
        <location evidence="1">Cell membrane</location>
        <topology evidence="1">Multi-pass membrane protein</topology>
    </subcellularLocation>
</comment>
<protein>
    <submittedName>
        <fullName evidence="8">Membrane protein DedA, SNARE-associated domain</fullName>
    </submittedName>
</protein>
<evidence type="ECO:0000259" key="7">
    <source>
        <dbReference type="Pfam" id="PF09335"/>
    </source>
</evidence>
<dbReference type="AlphaFoldDB" id="A0A1H3IY69"/>
<feature type="transmembrane region" description="Helical" evidence="6">
    <location>
        <begin position="12"/>
        <end position="30"/>
    </location>
</feature>
<keyword evidence="5 6" id="KW-0472">Membrane</keyword>
<feature type="transmembrane region" description="Helical" evidence="6">
    <location>
        <begin position="140"/>
        <end position="163"/>
    </location>
</feature>
<gene>
    <name evidence="8" type="ORF">SAMN05444004_101147</name>
</gene>
<feature type="transmembrane region" description="Helical" evidence="6">
    <location>
        <begin position="50"/>
        <end position="71"/>
    </location>
</feature>